<reference evidence="12" key="1">
    <citation type="submission" date="2018-06" db="EMBL/GenBank/DDBJ databases">
        <authorList>
            <person name="Guldener U."/>
        </authorList>
    </citation>
    <scope>NUCLEOTIDE SEQUENCE [LARGE SCALE GENOMIC DNA]</scope>
    <source>
        <strain evidence="12">UTAD17</strain>
    </source>
</reference>
<dbReference type="Gene3D" id="3.40.140.10">
    <property type="entry name" value="Cytidine Deaminase, domain 2"/>
    <property type="match status" value="1"/>
</dbReference>
<keyword evidence="3" id="KW-0479">Metal-binding</keyword>
<evidence type="ECO:0000256" key="1">
    <source>
        <dbReference type="ARBA" id="ARBA00001947"/>
    </source>
</evidence>
<dbReference type="PANTHER" id="PTHR11086:SF18">
    <property type="entry name" value="DEOXYCYTIDYLATE DEAMINASE"/>
    <property type="match status" value="1"/>
</dbReference>
<dbReference type="FunFam" id="3.40.140.10:FF:000035">
    <property type="entry name" value="dCMP deaminase"/>
    <property type="match status" value="1"/>
</dbReference>
<dbReference type="InterPro" id="IPR016193">
    <property type="entry name" value="Cytidine_deaminase-like"/>
</dbReference>
<dbReference type="PANTHER" id="PTHR11086">
    <property type="entry name" value="DEOXYCYTIDYLATE DEAMINASE-RELATED"/>
    <property type="match status" value="1"/>
</dbReference>
<dbReference type="InterPro" id="IPR016192">
    <property type="entry name" value="APOBEC/CMP_deaminase_Zn-bd"/>
</dbReference>
<dbReference type="InterPro" id="IPR002125">
    <property type="entry name" value="CMP_dCMP_dom"/>
</dbReference>
<evidence type="ECO:0000313" key="12">
    <source>
        <dbReference type="Proteomes" id="UP000262825"/>
    </source>
</evidence>
<dbReference type="Pfam" id="PF00383">
    <property type="entry name" value="dCMP_cyt_deam_1"/>
    <property type="match status" value="1"/>
</dbReference>
<dbReference type="CDD" id="cd01286">
    <property type="entry name" value="deoxycytidylate_deaminase"/>
    <property type="match status" value="1"/>
</dbReference>
<name>A0A376B8S9_9ASCO</name>
<evidence type="ECO:0000313" key="11">
    <source>
        <dbReference type="EMBL" id="SSD61103.1"/>
    </source>
</evidence>
<dbReference type="PROSITE" id="PS00903">
    <property type="entry name" value="CYT_DCMP_DEAMINASES_1"/>
    <property type="match status" value="1"/>
</dbReference>
<dbReference type="SUPFAM" id="SSF53927">
    <property type="entry name" value="Cytidine deaminase-like"/>
    <property type="match status" value="1"/>
</dbReference>
<evidence type="ECO:0000256" key="6">
    <source>
        <dbReference type="ARBA" id="ARBA00022833"/>
    </source>
</evidence>
<accession>A0A376B8S9</accession>
<evidence type="ECO:0000256" key="5">
    <source>
        <dbReference type="ARBA" id="ARBA00022801"/>
    </source>
</evidence>
<dbReference type="GO" id="GO:0005737">
    <property type="term" value="C:cytoplasm"/>
    <property type="evidence" value="ECO:0007669"/>
    <property type="project" value="TreeGrafter"/>
</dbReference>
<evidence type="ECO:0000256" key="2">
    <source>
        <dbReference type="ARBA" id="ARBA00006576"/>
    </source>
</evidence>
<evidence type="ECO:0000256" key="7">
    <source>
        <dbReference type="ARBA" id="ARBA00038938"/>
    </source>
</evidence>
<dbReference type="InterPro" id="IPR035105">
    <property type="entry name" value="Deoxycytidylate_deaminase_dom"/>
</dbReference>
<dbReference type="VEuPathDB" id="FungiDB:SCODWIG_02864"/>
<dbReference type="GO" id="GO:0009165">
    <property type="term" value="P:nucleotide biosynthetic process"/>
    <property type="evidence" value="ECO:0007669"/>
    <property type="project" value="UniProtKB-KW"/>
</dbReference>
<dbReference type="Proteomes" id="UP000262825">
    <property type="component" value="Unassembled WGS sequence"/>
</dbReference>
<organism evidence="11 12">
    <name type="scientific">Saccharomycodes ludwigii</name>
    <dbReference type="NCBI Taxonomy" id="36035"/>
    <lineage>
        <taxon>Eukaryota</taxon>
        <taxon>Fungi</taxon>
        <taxon>Dikarya</taxon>
        <taxon>Ascomycota</taxon>
        <taxon>Saccharomycotina</taxon>
        <taxon>Saccharomycetes</taxon>
        <taxon>Saccharomycodales</taxon>
        <taxon>Saccharomycodaceae</taxon>
        <taxon>Saccharomycodes</taxon>
    </lineage>
</organism>
<proteinExistence type="inferred from homology"/>
<keyword evidence="6" id="KW-0862">Zinc</keyword>
<dbReference type="OrthoDB" id="6710946at2759"/>
<keyword evidence="5" id="KW-0378">Hydrolase</keyword>
<keyword evidence="12" id="KW-1185">Reference proteome</keyword>
<dbReference type="EMBL" id="UFAJ01000569">
    <property type="protein sequence ID" value="SSD61103.1"/>
    <property type="molecule type" value="Genomic_DNA"/>
</dbReference>
<evidence type="ECO:0000259" key="10">
    <source>
        <dbReference type="PROSITE" id="PS51747"/>
    </source>
</evidence>
<keyword evidence="4" id="KW-0545">Nucleotide biosynthesis</keyword>
<evidence type="ECO:0000256" key="3">
    <source>
        <dbReference type="ARBA" id="ARBA00022723"/>
    </source>
</evidence>
<dbReference type="GO" id="GO:0004132">
    <property type="term" value="F:dCMP deaminase activity"/>
    <property type="evidence" value="ECO:0007669"/>
    <property type="project" value="UniProtKB-EC"/>
</dbReference>
<evidence type="ECO:0000256" key="4">
    <source>
        <dbReference type="ARBA" id="ARBA00022727"/>
    </source>
</evidence>
<dbReference type="PROSITE" id="PS51747">
    <property type="entry name" value="CYT_DCMP_DEAMINASES_2"/>
    <property type="match status" value="1"/>
</dbReference>
<comment type="similarity">
    <text evidence="2">Belongs to the cytidine and deoxycytidylate deaminase family.</text>
</comment>
<dbReference type="AlphaFoldDB" id="A0A376B8S9"/>
<gene>
    <name evidence="11" type="ORF">SCODWIG_02864</name>
</gene>
<protein>
    <recommendedName>
        <fullName evidence="9">Deoxycytidylate deaminase</fullName>
        <ecNumber evidence="7">3.5.4.12</ecNumber>
    </recommendedName>
    <alternativeName>
        <fullName evidence="8">dCMP deaminase</fullName>
    </alternativeName>
</protein>
<evidence type="ECO:0000256" key="9">
    <source>
        <dbReference type="ARBA" id="ARBA00071582"/>
    </source>
</evidence>
<dbReference type="GO" id="GO:0008270">
    <property type="term" value="F:zinc ion binding"/>
    <property type="evidence" value="ECO:0007669"/>
    <property type="project" value="InterPro"/>
</dbReference>
<comment type="cofactor">
    <cofactor evidence="1">
        <name>Zn(2+)</name>
        <dbReference type="ChEBI" id="CHEBI:29105"/>
    </cofactor>
</comment>
<dbReference type="InterPro" id="IPR015517">
    <property type="entry name" value="dCMP_deaminase-rel"/>
</dbReference>
<evidence type="ECO:0000256" key="8">
    <source>
        <dbReference type="ARBA" id="ARBA00041763"/>
    </source>
</evidence>
<feature type="domain" description="CMP/dCMP-type deaminase" evidence="10">
    <location>
        <begin position="222"/>
        <end position="351"/>
    </location>
</feature>
<sequence length="375" mass="42916">MLIWCSETFLGGRENVVQALLSAPEYDFKILQYGCITHRQNYKINYSFPIKKLNNENEKSNHSNAIDKNEGDLVNHNGSLAKHSFSSPFPSKTFFDVNELLDYATARFKENFIIDDIFTLSDLQLLQKRPFFFHIHVDTSLSKKICNYDEICKEDNNISIFNFVKKSDEFLFKYQKLWDHANLKFFITEGSSTGLVDLIKDKLFKLEVFTNVKNKNSPFRPSWDSYFMKLANLAASRSNCMKRRVGCCIVRDCRVIATGYNGTPRNLTNCHDGGCPRCNNGESGGLHTCLCLHAEENALLESGRDRIGENATLYCDTCPCLTCTVKIVQAGIKEVVFSQSYSMDQESFKVFKRAGVLVRQFSHSENDVNRKTIYI</sequence>
<dbReference type="EC" id="3.5.4.12" evidence="7"/>